<comment type="function">
    <text evidence="8">Catalyzes the condensation of pantoate with beta-alanine in an ATP-dependent reaction via a pantoyl-adenylate intermediate.</text>
</comment>
<feature type="binding site" evidence="8">
    <location>
        <position position="155"/>
    </location>
    <ligand>
        <name>(R)-pantoate</name>
        <dbReference type="ChEBI" id="CHEBI:15980"/>
    </ligand>
</feature>
<dbReference type="Pfam" id="PF02569">
    <property type="entry name" value="Pantoate_ligase"/>
    <property type="match status" value="1"/>
</dbReference>
<dbReference type="InterPro" id="IPR003721">
    <property type="entry name" value="Pantoate_ligase"/>
</dbReference>
<evidence type="ECO:0000256" key="5">
    <source>
        <dbReference type="ARBA" id="ARBA00022741"/>
    </source>
</evidence>
<dbReference type="GO" id="GO:0005524">
    <property type="term" value="F:ATP binding"/>
    <property type="evidence" value="ECO:0007669"/>
    <property type="project" value="UniProtKB-KW"/>
</dbReference>
<accession>A0A212KZK5</accession>
<dbReference type="GO" id="GO:0005829">
    <property type="term" value="C:cytosol"/>
    <property type="evidence" value="ECO:0007669"/>
    <property type="project" value="TreeGrafter"/>
</dbReference>
<organism evidence="9">
    <name type="scientific">uncultured Pleomorphomonas sp</name>
    <dbReference type="NCBI Taxonomy" id="442121"/>
    <lineage>
        <taxon>Bacteria</taxon>
        <taxon>Pseudomonadati</taxon>
        <taxon>Pseudomonadota</taxon>
        <taxon>Alphaproteobacteria</taxon>
        <taxon>Hyphomicrobiales</taxon>
        <taxon>Pleomorphomonadaceae</taxon>
        <taxon>Pleomorphomonas</taxon>
        <taxon>environmental samples</taxon>
    </lineage>
</organism>
<dbReference type="FunFam" id="3.40.50.620:FF:000013">
    <property type="entry name" value="Pantothenate synthetase"/>
    <property type="match status" value="1"/>
</dbReference>
<name>A0A212KZK5_9HYPH</name>
<evidence type="ECO:0000256" key="3">
    <source>
        <dbReference type="ARBA" id="ARBA00022598"/>
    </source>
</evidence>
<dbReference type="EMBL" id="FMJD01000001">
    <property type="protein sequence ID" value="SCM70569.1"/>
    <property type="molecule type" value="Genomic_DNA"/>
</dbReference>
<keyword evidence="3 8" id="KW-0436">Ligase</keyword>
<feature type="binding site" evidence="8">
    <location>
        <begin position="186"/>
        <end position="189"/>
    </location>
    <ligand>
        <name>ATP</name>
        <dbReference type="ChEBI" id="CHEBI:30616"/>
    </ligand>
</feature>
<comment type="similarity">
    <text evidence="2 8">Belongs to the pantothenate synthetase family.</text>
</comment>
<dbReference type="RefSeq" id="WP_288195593.1">
    <property type="nucleotide sequence ID" value="NZ_LT608334.1"/>
</dbReference>
<dbReference type="PANTHER" id="PTHR21299:SF1">
    <property type="entry name" value="PANTOATE--BETA-ALANINE LIGASE"/>
    <property type="match status" value="1"/>
</dbReference>
<dbReference type="UniPathway" id="UPA00028">
    <property type="reaction ID" value="UER00005"/>
</dbReference>
<evidence type="ECO:0000256" key="6">
    <source>
        <dbReference type="ARBA" id="ARBA00022840"/>
    </source>
</evidence>
<dbReference type="HAMAP" id="MF_00158">
    <property type="entry name" value="PanC"/>
    <property type="match status" value="1"/>
</dbReference>
<evidence type="ECO:0000256" key="2">
    <source>
        <dbReference type="ARBA" id="ARBA00009256"/>
    </source>
</evidence>
<keyword evidence="8" id="KW-0963">Cytoplasm</keyword>
<feature type="binding site" evidence="8">
    <location>
        <position position="63"/>
    </location>
    <ligand>
        <name>(R)-pantoate</name>
        <dbReference type="ChEBI" id="CHEBI:15980"/>
    </ligand>
</feature>
<dbReference type="GO" id="GO:0004592">
    <property type="term" value="F:pantoate-beta-alanine ligase activity"/>
    <property type="evidence" value="ECO:0007669"/>
    <property type="project" value="UniProtKB-UniRule"/>
</dbReference>
<feature type="binding site" evidence="8">
    <location>
        <position position="63"/>
    </location>
    <ligand>
        <name>beta-alanine</name>
        <dbReference type="ChEBI" id="CHEBI:57966"/>
    </ligand>
</feature>
<comment type="catalytic activity">
    <reaction evidence="7 8">
        <text>(R)-pantoate + beta-alanine + ATP = (R)-pantothenate + AMP + diphosphate + H(+)</text>
        <dbReference type="Rhea" id="RHEA:10912"/>
        <dbReference type="ChEBI" id="CHEBI:15378"/>
        <dbReference type="ChEBI" id="CHEBI:15980"/>
        <dbReference type="ChEBI" id="CHEBI:29032"/>
        <dbReference type="ChEBI" id="CHEBI:30616"/>
        <dbReference type="ChEBI" id="CHEBI:33019"/>
        <dbReference type="ChEBI" id="CHEBI:57966"/>
        <dbReference type="ChEBI" id="CHEBI:456215"/>
        <dbReference type="EC" id="6.3.2.1"/>
    </reaction>
</comment>
<dbReference type="InterPro" id="IPR014729">
    <property type="entry name" value="Rossmann-like_a/b/a_fold"/>
</dbReference>
<dbReference type="Gene3D" id="3.30.1300.10">
    <property type="entry name" value="Pantoate-beta-alanine ligase, C-terminal domain"/>
    <property type="match status" value="1"/>
</dbReference>
<keyword evidence="6 8" id="KW-0067">ATP-binding</keyword>
<dbReference type="AlphaFoldDB" id="A0A212KZK5"/>
<comment type="subcellular location">
    <subcellularLocation>
        <location evidence="8">Cytoplasm</location>
    </subcellularLocation>
</comment>
<feature type="binding site" evidence="8">
    <location>
        <begin position="149"/>
        <end position="152"/>
    </location>
    <ligand>
        <name>ATP</name>
        <dbReference type="ChEBI" id="CHEBI:30616"/>
    </ligand>
</feature>
<feature type="binding site" evidence="8">
    <location>
        <begin position="32"/>
        <end position="39"/>
    </location>
    <ligand>
        <name>ATP</name>
        <dbReference type="ChEBI" id="CHEBI:30616"/>
    </ligand>
</feature>
<feature type="active site" description="Proton donor" evidence="8">
    <location>
        <position position="39"/>
    </location>
</feature>
<dbReference type="SUPFAM" id="SSF52374">
    <property type="entry name" value="Nucleotidylyl transferase"/>
    <property type="match status" value="1"/>
</dbReference>
<gene>
    <name evidence="8 9" type="primary">panC</name>
    <name evidence="9" type="ORF">KL86PLE_10206</name>
</gene>
<dbReference type="NCBIfam" id="TIGR00018">
    <property type="entry name" value="panC"/>
    <property type="match status" value="1"/>
</dbReference>
<evidence type="ECO:0000313" key="9">
    <source>
        <dbReference type="EMBL" id="SCM70569.1"/>
    </source>
</evidence>
<dbReference type="PANTHER" id="PTHR21299">
    <property type="entry name" value="CYTIDYLATE KINASE/PANTOATE-BETA-ALANINE LIGASE"/>
    <property type="match status" value="1"/>
</dbReference>
<comment type="pathway">
    <text evidence="1 8">Cofactor biosynthesis; (R)-pantothenate biosynthesis; (R)-pantothenate from (R)-pantoate and beta-alanine: step 1/1.</text>
</comment>
<comment type="subunit">
    <text evidence="8">Homodimer.</text>
</comment>
<evidence type="ECO:0000256" key="1">
    <source>
        <dbReference type="ARBA" id="ARBA00004990"/>
    </source>
</evidence>
<keyword evidence="5 8" id="KW-0547">Nucleotide-binding</keyword>
<proteinExistence type="inferred from homology"/>
<dbReference type="CDD" id="cd00560">
    <property type="entry name" value="PanC"/>
    <property type="match status" value="1"/>
</dbReference>
<dbReference type="EC" id="6.3.2.1" evidence="8"/>
<reference evidence="9" key="1">
    <citation type="submission" date="2016-08" db="EMBL/GenBank/DDBJ databases">
        <authorList>
            <person name="Seilhamer J.J."/>
        </authorList>
    </citation>
    <scope>NUCLEOTIDE SEQUENCE</scope>
    <source>
        <strain evidence="9">86</strain>
    </source>
</reference>
<comment type="miscellaneous">
    <text evidence="8">The reaction proceeds by a bi uni uni bi ping pong mechanism.</text>
</comment>
<dbReference type="Gene3D" id="3.40.50.620">
    <property type="entry name" value="HUPs"/>
    <property type="match status" value="1"/>
</dbReference>
<dbReference type="GO" id="GO:0015940">
    <property type="term" value="P:pantothenate biosynthetic process"/>
    <property type="evidence" value="ECO:0007669"/>
    <property type="project" value="UniProtKB-UniRule"/>
</dbReference>
<feature type="binding site" evidence="8">
    <location>
        <position position="178"/>
    </location>
    <ligand>
        <name>ATP</name>
        <dbReference type="ChEBI" id="CHEBI:30616"/>
    </ligand>
</feature>
<dbReference type="InterPro" id="IPR042176">
    <property type="entry name" value="Pantoate_ligase_C"/>
</dbReference>
<evidence type="ECO:0000256" key="7">
    <source>
        <dbReference type="ARBA" id="ARBA00048258"/>
    </source>
</evidence>
<evidence type="ECO:0000256" key="4">
    <source>
        <dbReference type="ARBA" id="ARBA00022655"/>
    </source>
</evidence>
<keyword evidence="4 8" id="KW-0566">Pantothenate biosynthesis</keyword>
<evidence type="ECO:0000256" key="8">
    <source>
        <dbReference type="HAMAP-Rule" id="MF_00158"/>
    </source>
</evidence>
<protein>
    <recommendedName>
        <fullName evidence="8">Pantothenate synthetase</fullName>
        <shortName evidence="8">PS</shortName>
        <ecNumber evidence="8">6.3.2.1</ecNumber>
    </recommendedName>
    <alternativeName>
        <fullName evidence="8">Pantoate--beta-alanine ligase</fullName>
    </alternativeName>
    <alternativeName>
        <fullName evidence="8">Pantoate-activating enzyme</fullName>
    </alternativeName>
</protein>
<sequence length="286" mass="30939">MPLETLTTIPELRERLRPARRAGKSVGLVPTMGYLHRGHAALVDRARADNDVVVTSVFVNPLQFGPNEDFARYPRDLDADRRLLAAHGADIVFAPSVEEMYPRPIVTHVEVESLSGRMEGERRPGHFRGVATVVGKLFNIAQPDRAYFGEKDYQQLQVIRRMVADLSFPLEIVGVPTVRDVDGVALSSRNVYLSPAERAAAPVLGRSLAAAADAIAAGAVDPRDIEAAIRRVLAAEPLAEPDLVAVAAADTLEPVDPKAPPPAIALMIAVRIGHTRLIDQRVVAVP</sequence>